<sequence length="193" mass="22618">MGKLILLRHGQTEMNAQSLYFGKLNPPLNDLGINQAYQAKEKLLNIDYDYDIIYSSPLERARQTAEICNYLDKKIIFDTNLEEINFGIFEGLNFKQILEKYPNEVKKMKEDWKNFNYITGESPNEMFQRAISFLKNLDFSKNNLIVAHWGIINCIISYFISGNLDSYWKFKIQNASIAIFEGDFEFSYLTKLD</sequence>
<dbReference type="PIRSF" id="PIRSF000709">
    <property type="entry name" value="6PFK_2-Ptase"/>
    <property type="match status" value="1"/>
</dbReference>
<dbReference type="Gene3D" id="3.40.50.1240">
    <property type="entry name" value="Phosphoglycerate mutase-like"/>
    <property type="match status" value="1"/>
</dbReference>
<comment type="caution">
    <text evidence="3">The sequence shown here is derived from an EMBL/GenBank/DDBJ whole genome shotgun (WGS) entry which is preliminary data.</text>
</comment>
<dbReference type="PROSITE" id="PS00175">
    <property type="entry name" value="PG_MUTASE"/>
    <property type="match status" value="1"/>
</dbReference>
<dbReference type="InterPro" id="IPR001345">
    <property type="entry name" value="PG/BPGM_mutase_AS"/>
</dbReference>
<proteinExistence type="predicted"/>
<evidence type="ECO:0000256" key="1">
    <source>
        <dbReference type="PIRSR" id="PIRSR613078-1"/>
    </source>
</evidence>
<dbReference type="InterPro" id="IPR050275">
    <property type="entry name" value="PGM_Phosphatase"/>
</dbReference>
<dbReference type="GO" id="GO:0016791">
    <property type="term" value="F:phosphatase activity"/>
    <property type="evidence" value="ECO:0007669"/>
    <property type="project" value="TreeGrafter"/>
</dbReference>
<dbReference type="PANTHER" id="PTHR48100">
    <property type="entry name" value="BROAD-SPECIFICITY PHOSPHATASE YOR283W-RELATED"/>
    <property type="match status" value="1"/>
</dbReference>
<feature type="active site" description="Tele-phosphohistidine intermediate" evidence="1">
    <location>
        <position position="9"/>
    </location>
</feature>
<evidence type="ECO:0000313" key="3">
    <source>
        <dbReference type="EMBL" id="RRD28829.1"/>
    </source>
</evidence>
<dbReference type="SUPFAM" id="SSF53254">
    <property type="entry name" value="Phosphoglycerate mutase-like"/>
    <property type="match status" value="1"/>
</dbReference>
<organism evidence="3 4">
    <name type="scientific">Fusobacterium canifelinum</name>
    <dbReference type="NCBI Taxonomy" id="285729"/>
    <lineage>
        <taxon>Bacteria</taxon>
        <taxon>Fusobacteriati</taxon>
        <taxon>Fusobacteriota</taxon>
        <taxon>Fusobacteriia</taxon>
        <taxon>Fusobacteriales</taxon>
        <taxon>Fusobacteriaceae</taxon>
        <taxon>Fusobacterium</taxon>
    </lineage>
</organism>
<feature type="binding site" evidence="2">
    <location>
        <begin position="8"/>
        <end position="15"/>
    </location>
    <ligand>
        <name>substrate</name>
    </ligand>
</feature>
<dbReference type="InterPro" id="IPR013078">
    <property type="entry name" value="His_Pase_superF_clade-1"/>
</dbReference>
<dbReference type="SMART" id="SM00855">
    <property type="entry name" value="PGAM"/>
    <property type="match status" value="1"/>
</dbReference>
<dbReference type="CDD" id="cd07067">
    <property type="entry name" value="HP_PGM_like"/>
    <property type="match status" value="1"/>
</dbReference>
<dbReference type="AlphaFoldDB" id="A0A3P1V3Q5"/>
<gene>
    <name evidence="3" type="ORF">EII27_01160</name>
</gene>
<evidence type="ECO:0000313" key="4">
    <source>
        <dbReference type="Proteomes" id="UP000281534"/>
    </source>
</evidence>
<dbReference type="Pfam" id="PF00300">
    <property type="entry name" value="His_Phos_1"/>
    <property type="match status" value="1"/>
</dbReference>
<dbReference type="Proteomes" id="UP000281534">
    <property type="component" value="Unassembled WGS sequence"/>
</dbReference>
<dbReference type="InterPro" id="IPR029033">
    <property type="entry name" value="His_PPase_superfam"/>
</dbReference>
<dbReference type="OrthoDB" id="7925971at2"/>
<dbReference type="RefSeq" id="WP_124794978.1">
    <property type="nucleotide sequence ID" value="NZ_RQYY01000001.1"/>
</dbReference>
<dbReference type="GO" id="GO:0005737">
    <property type="term" value="C:cytoplasm"/>
    <property type="evidence" value="ECO:0007669"/>
    <property type="project" value="TreeGrafter"/>
</dbReference>
<feature type="active site" description="Proton donor/acceptor" evidence="1">
    <location>
        <position position="83"/>
    </location>
</feature>
<name>A0A3P1V3Q5_9FUSO</name>
<reference evidence="3 4" key="1">
    <citation type="submission" date="2018-11" db="EMBL/GenBank/DDBJ databases">
        <title>Genomes From Bacteria Associated with the Canine Oral Cavity: a Test Case for Automated Genome-Based Taxonomic Assignment.</title>
        <authorList>
            <person name="Coil D.A."/>
            <person name="Jospin G."/>
            <person name="Darling A.E."/>
            <person name="Wallis C."/>
            <person name="Davis I.J."/>
            <person name="Harris S."/>
            <person name="Eisen J.A."/>
            <person name="Holcombe L.J."/>
            <person name="O'Flynn C."/>
        </authorList>
    </citation>
    <scope>NUCLEOTIDE SEQUENCE [LARGE SCALE GENOMIC DNA]</scope>
    <source>
        <strain evidence="3 4">OH4460_COT-188</strain>
    </source>
</reference>
<accession>A0A3P1V3Q5</accession>
<dbReference type="PANTHER" id="PTHR48100:SF59">
    <property type="entry name" value="ADENOSYLCOBALAMIN_ALPHA-RIBAZOLE PHOSPHATASE"/>
    <property type="match status" value="1"/>
</dbReference>
<feature type="binding site" evidence="2">
    <location>
        <position position="60"/>
    </location>
    <ligand>
        <name>substrate</name>
    </ligand>
</feature>
<dbReference type="EMBL" id="RQYY01000001">
    <property type="protein sequence ID" value="RRD28829.1"/>
    <property type="molecule type" value="Genomic_DNA"/>
</dbReference>
<evidence type="ECO:0000256" key="2">
    <source>
        <dbReference type="PIRSR" id="PIRSR613078-2"/>
    </source>
</evidence>
<protein>
    <submittedName>
        <fullName evidence="3">Histidine phosphatase family protein</fullName>
    </submittedName>
</protein>